<sequence length="309" mass="34499">MGRTDNAESLPGTVVVIAGPTATGKSELSLRLADALGSEVVNTDSMQLYRGMDIGTAKLTAEERRGIPHHLLDIWGVRQTANVKQYQELVRPVIDRLLGEERSPILTGGSGLYIQAATDRMEFPGTDPRLRAELEQELAEQGSARLHHRLAEVDPAAAAAILPSNGRRIVRALEVVALTGSFRATLPTPESVYRTVHIALDRDPAELDDRIARRVDLMWERGLMSEVRALTDQGLADGLTASRALGYRQLLDHLRGDLTLEEARERTVSGTRRFVRRQRSWFGRDRRYHWFDATQPDLVTRVLELVRAN</sequence>
<evidence type="ECO:0000256" key="2">
    <source>
        <dbReference type="ARBA" id="ARBA00003213"/>
    </source>
</evidence>
<keyword evidence="4 10" id="KW-0808">Transferase</keyword>
<feature type="site" description="Interaction with substrate tRNA" evidence="10">
    <location>
        <position position="110"/>
    </location>
</feature>
<feature type="binding site" evidence="10">
    <location>
        <begin position="19"/>
        <end position="26"/>
    </location>
    <ligand>
        <name>ATP</name>
        <dbReference type="ChEBI" id="CHEBI:30616"/>
    </ligand>
</feature>
<evidence type="ECO:0000256" key="1">
    <source>
        <dbReference type="ARBA" id="ARBA00001946"/>
    </source>
</evidence>
<evidence type="ECO:0000256" key="12">
    <source>
        <dbReference type="RuleBase" id="RU003784"/>
    </source>
</evidence>
<dbReference type="HAMAP" id="MF_00185">
    <property type="entry name" value="IPP_trans"/>
    <property type="match status" value="1"/>
</dbReference>
<dbReference type="InParanoid" id="A0A543B2Y6"/>
<comment type="cofactor">
    <cofactor evidence="1 10">
        <name>Mg(2+)</name>
        <dbReference type="ChEBI" id="CHEBI:18420"/>
    </cofactor>
</comment>
<comment type="catalytic activity">
    <reaction evidence="9 10 11">
        <text>adenosine(37) in tRNA + dimethylallyl diphosphate = N(6)-dimethylallyladenosine(37) in tRNA + diphosphate</text>
        <dbReference type="Rhea" id="RHEA:26482"/>
        <dbReference type="Rhea" id="RHEA-COMP:10162"/>
        <dbReference type="Rhea" id="RHEA-COMP:10375"/>
        <dbReference type="ChEBI" id="CHEBI:33019"/>
        <dbReference type="ChEBI" id="CHEBI:57623"/>
        <dbReference type="ChEBI" id="CHEBI:74411"/>
        <dbReference type="ChEBI" id="CHEBI:74415"/>
        <dbReference type="EC" id="2.5.1.75"/>
    </reaction>
</comment>
<feature type="binding site" evidence="10">
    <location>
        <begin position="21"/>
        <end position="26"/>
    </location>
    <ligand>
        <name>substrate</name>
    </ligand>
</feature>
<evidence type="ECO:0000256" key="7">
    <source>
        <dbReference type="ARBA" id="ARBA00022840"/>
    </source>
</evidence>
<dbReference type="Proteomes" id="UP000317043">
    <property type="component" value="Unassembled WGS sequence"/>
</dbReference>
<evidence type="ECO:0000313" key="14">
    <source>
        <dbReference type="EMBL" id="TQL79140.1"/>
    </source>
</evidence>
<evidence type="ECO:0000256" key="11">
    <source>
        <dbReference type="RuleBase" id="RU003783"/>
    </source>
</evidence>
<comment type="subunit">
    <text evidence="10">Monomer.</text>
</comment>
<keyword evidence="15" id="KW-1185">Reference proteome</keyword>
<dbReference type="Gene3D" id="1.10.20.140">
    <property type="match status" value="1"/>
</dbReference>
<proteinExistence type="inferred from homology"/>
<reference evidence="14 15" key="1">
    <citation type="submission" date="2019-06" db="EMBL/GenBank/DDBJ databases">
        <title>Sequencing the genomes of 1000 actinobacteria strains.</title>
        <authorList>
            <person name="Klenk H.-P."/>
        </authorList>
    </citation>
    <scope>NUCLEOTIDE SEQUENCE [LARGE SCALE GENOMIC DNA]</scope>
    <source>
        <strain evidence="14 15">DSM 45928</strain>
    </source>
</reference>
<name>A0A543B2Y6_9ACTN</name>
<dbReference type="InterPro" id="IPR018022">
    <property type="entry name" value="IPT"/>
</dbReference>
<gene>
    <name evidence="10" type="primary">miaA</name>
    <name evidence="14" type="ORF">FB566_4741</name>
</gene>
<dbReference type="EMBL" id="VFOW01000001">
    <property type="protein sequence ID" value="TQL79140.1"/>
    <property type="molecule type" value="Genomic_DNA"/>
</dbReference>
<dbReference type="GO" id="GO:0006400">
    <property type="term" value="P:tRNA modification"/>
    <property type="evidence" value="ECO:0007669"/>
    <property type="project" value="TreeGrafter"/>
</dbReference>
<evidence type="ECO:0000256" key="10">
    <source>
        <dbReference type="HAMAP-Rule" id="MF_00185"/>
    </source>
</evidence>
<dbReference type="GO" id="GO:0005524">
    <property type="term" value="F:ATP binding"/>
    <property type="evidence" value="ECO:0007669"/>
    <property type="project" value="UniProtKB-UniRule"/>
</dbReference>
<dbReference type="GO" id="GO:0052381">
    <property type="term" value="F:tRNA dimethylallyltransferase activity"/>
    <property type="evidence" value="ECO:0007669"/>
    <property type="project" value="UniProtKB-UniRule"/>
</dbReference>
<keyword evidence="6 10" id="KW-0547">Nucleotide-binding</keyword>
<feature type="site" description="Interaction with substrate tRNA" evidence="10">
    <location>
        <position position="131"/>
    </location>
</feature>
<comment type="caution">
    <text evidence="10">Lacks conserved residue(s) required for the propagation of feature annotation.</text>
</comment>
<dbReference type="InterPro" id="IPR027417">
    <property type="entry name" value="P-loop_NTPase"/>
</dbReference>
<protein>
    <recommendedName>
        <fullName evidence="10">tRNA dimethylallyltransferase</fullName>
        <ecNumber evidence="10">2.5.1.75</ecNumber>
    </recommendedName>
    <alternativeName>
        <fullName evidence="10">Dimethylallyl diphosphate:tRNA dimethylallyltransferase</fullName>
        <shortName evidence="10">DMAPP:tRNA dimethylallyltransferase</shortName>
        <shortName evidence="10">DMATase</shortName>
    </alternativeName>
    <alternativeName>
        <fullName evidence="10">Isopentenyl-diphosphate:tRNA isopentenyltransferase</fullName>
        <shortName evidence="10">IPP transferase</shortName>
        <shortName evidence="10">IPPT</shortName>
        <shortName evidence="10">IPTase</shortName>
    </alternativeName>
</protein>
<evidence type="ECO:0000256" key="13">
    <source>
        <dbReference type="RuleBase" id="RU003785"/>
    </source>
</evidence>
<dbReference type="RefSeq" id="WP_142044212.1">
    <property type="nucleotide sequence ID" value="NZ_JBHTGS010000002.1"/>
</dbReference>
<keyword evidence="8 10" id="KW-0460">Magnesium</keyword>
<evidence type="ECO:0000256" key="5">
    <source>
        <dbReference type="ARBA" id="ARBA00022694"/>
    </source>
</evidence>
<evidence type="ECO:0000256" key="4">
    <source>
        <dbReference type="ARBA" id="ARBA00022679"/>
    </source>
</evidence>
<evidence type="ECO:0000256" key="9">
    <source>
        <dbReference type="ARBA" id="ARBA00049563"/>
    </source>
</evidence>
<dbReference type="SUPFAM" id="SSF52540">
    <property type="entry name" value="P-loop containing nucleoside triphosphate hydrolases"/>
    <property type="match status" value="2"/>
</dbReference>
<evidence type="ECO:0000313" key="15">
    <source>
        <dbReference type="Proteomes" id="UP000317043"/>
    </source>
</evidence>
<dbReference type="FunCoup" id="A0A543B2Y6">
    <property type="interactions" value="355"/>
</dbReference>
<dbReference type="Pfam" id="PF01715">
    <property type="entry name" value="IPPT"/>
    <property type="match status" value="1"/>
</dbReference>
<comment type="function">
    <text evidence="2 10 12">Catalyzes the transfer of a dimethylallyl group onto the adenine at position 37 in tRNAs that read codons beginning with uridine, leading to the formation of N6-(dimethylallyl)adenosine (i(6)A).</text>
</comment>
<evidence type="ECO:0000256" key="3">
    <source>
        <dbReference type="ARBA" id="ARBA00005842"/>
    </source>
</evidence>
<dbReference type="Gene3D" id="3.40.50.300">
    <property type="entry name" value="P-loop containing nucleotide triphosphate hydrolases"/>
    <property type="match status" value="1"/>
</dbReference>
<dbReference type="EC" id="2.5.1.75" evidence="10"/>
<comment type="similarity">
    <text evidence="3 10 13">Belongs to the IPP transferase family.</text>
</comment>
<dbReference type="PANTHER" id="PTHR11088">
    <property type="entry name" value="TRNA DIMETHYLALLYLTRANSFERASE"/>
    <property type="match status" value="1"/>
</dbReference>
<keyword evidence="7 10" id="KW-0067">ATP-binding</keyword>
<dbReference type="FunFam" id="1.10.20.140:FF:000001">
    <property type="entry name" value="tRNA dimethylallyltransferase"/>
    <property type="match status" value="1"/>
</dbReference>
<evidence type="ECO:0000256" key="8">
    <source>
        <dbReference type="ARBA" id="ARBA00022842"/>
    </source>
</evidence>
<feature type="region of interest" description="Interaction with substrate tRNA" evidence="10">
    <location>
        <begin position="44"/>
        <end position="47"/>
    </location>
</feature>
<dbReference type="PANTHER" id="PTHR11088:SF60">
    <property type="entry name" value="TRNA DIMETHYLALLYLTRANSFERASE"/>
    <property type="match status" value="1"/>
</dbReference>
<dbReference type="AlphaFoldDB" id="A0A543B2Y6"/>
<dbReference type="OrthoDB" id="9776390at2"/>
<evidence type="ECO:0000256" key="6">
    <source>
        <dbReference type="ARBA" id="ARBA00022741"/>
    </source>
</evidence>
<accession>A0A543B2Y6</accession>
<comment type="caution">
    <text evidence="14">The sequence shown here is derived from an EMBL/GenBank/DDBJ whole genome shotgun (WGS) entry which is preliminary data.</text>
</comment>
<organism evidence="14 15">
    <name type="scientific">Stackebrandtia endophytica</name>
    <dbReference type="NCBI Taxonomy" id="1496996"/>
    <lineage>
        <taxon>Bacteria</taxon>
        <taxon>Bacillati</taxon>
        <taxon>Actinomycetota</taxon>
        <taxon>Actinomycetes</taxon>
        <taxon>Glycomycetales</taxon>
        <taxon>Glycomycetaceae</taxon>
        <taxon>Stackebrandtia</taxon>
    </lineage>
</organism>
<dbReference type="NCBIfam" id="TIGR00174">
    <property type="entry name" value="miaA"/>
    <property type="match status" value="1"/>
</dbReference>
<dbReference type="InterPro" id="IPR039657">
    <property type="entry name" value="Dimethylallyltransferase"/>
</dbReference>
<keyword evidence="5 10" id="KW-0819">tRNA processing</keyword>